<gene>
    <name evidence="1" type="ORF">FJT64_023501</name>
</gene>
<sequence>MDAVRRAPPAELAQLCEAAALRHLAALSAGMDGARDWLGARLPASLRQRLLDGALSDTGLTEAALTRLAGLLAAPGLQRFLLAEPLLTPCLRERCYSLLAPSADTLRQLRLPLGGAGAPVRGELEALAGLLRRMAALRSLELPGAATDALLEAVGAGCPLLRRLDVAGSAGVTSRGLLRLLVPEHHRHQLMRRCLSSEQLLPAELRRLPPAACAGSLRQVRLRGARVTGCGLAVLLVLCPALESADHELTPRTVCALRALEPGLRLALTELSCGAEDAAAAGRLPALLAACPRLEALSCGGLRSAAPLLGLAQAPLRRLVLWKASLSRRQLQQLLTELRQLTALTVSFCEPVPVSLTELLAGCPRLEQLELTECRLVGDSAAGEDGAGDGPAAPAAPPLSLQSLRLQTAGWRAARSALTAAQLLPVLERSPHLSSLQLGVLEPLSEGELERLVPPGCQQLTLAGGAMTSDSLWTLIGGRPRLRELTIVTHDWTQYNEVDDVRERARAENLALKVRVLCRQGAARRSEEPQAAPLRN</sequence>
<protein>
    <submittedName>
        <fullName evidence="1">Uncharacterized protein</fullName>
    </submittedName>
</protein>
<dbReference type="SUPFAM" id="SSF52047">
    <property type="entry name" value="RNI-like"/>
    <property type="match status" value="1"/>
</dbReference>
<dbReference type="Gene3D" id="3.80.10.10">
    <property type="entry name" value="Ribonuclease Inhibitor"/>
    <property type="match status" value="2"/>
</dbReference>
<name>A0A6A4WHQ0_AMPAM</name>
<keyword evidence="2" id="KW-1185">Reference proteome</keyword>
<dbReference type="EMBL" id="VIIS01000815">
    <property type="protein sequence ID" value="KAF0304759.1"/>
    <property type="molecule type" value="Genomic_DNA"/>
</dbReference>
<reference evidence="1 2" key="1">
    <citation type="submission" date="2019-07" db="EMBL/GenBank/DDBJ databases">
        <title>Draft genome assembly of a fouling barnacle, Amphibalanus amphitrite (Darwin, 1854): The first reference genome for Thecostraca.</title>
        <authorList>
            <person name="Kim W."/>
        </authorList>
    </citation>
    <scope>NUCLEOTIDE SEQUENCE [LARGE SCALE GENOMIC DNA]</scope>
    <source>
        <strain evidence="1">SNU_AA5</strain>
        <tissue evidence="1">Soma without cirri and trophi</tissue>
    </source>
</reference>
<dbReference type="InterPro" id="IPR032675">
    <property type="entry name" value="LRR_dom_sf"/>
</dbReference>
<evidence type="ECO:0000313" key="2">
    <source>
        <dbReference type="Proteomes" id="UP000440578"/>
    </source>
</evidence>
<accession>A0A6A4WHQ0</accession>
<dbReference type="PANTHER" id="PTHR38926">
    <property type="entry name" value="F-BOX DOMAIN CONTAINING PROTEIN, EXPRESSED"/>
    <property type="match status" value="1"/>
</dbReference>
<organism evidence="1 2">
    <name type="scientific">Amphibalanus amphitrite</name>
    <name type="common">Striped barnacle</name>
    <name type="synonym">Balanus amphitrite</name>
    <dbReference type="NCBI Taxonomy" id="1232801"/>
    <lineage>
        <taxon>Eukaryota</taxon>
        <taxon>Metazoa</taxon>
        <taxon>Ecdysozoa</taxon>
        <taxon>Arthropoda</taxon>
        <taxon>Crustacea</taxon>
        <taxon>Multicrustacea</taxon>
        <taxon>Cirripedia</taxon>
        <taxon>Thoracica</taxon>
        <taxon>Thoracicalcarea</taxon>
        <taxon>Balanomorpha</taxon>
        <taxon>Balanoidea</taxon>
        <taxon>Balanidae</taxon>
        <taxon>Amphibalaninae</taxon>
        <taxon>Amphibalanus</taxon>
    </lineage>
</organism>
<dbReference type="PANTHER" id="PTHR38926:SF5">
    <property type="entry name" value="F-BOX AND LEUCINE-RICH REPEAT PROTEIN 6"/>
    <property type="match status" value="1"/>
</dbReference>
<comment type="caution">
    <text evidence="1">The sequence shown here is derived from an EMBL/GenBank/DDBJ whole genome shotgun (WGS) entry which is preliminary data.</text>
</comment>
<proteinExistence type="predicted"/>
<dbReference type="Proteomes" id="UP000440578">
    <property type="component" value="Unassembled WGS sequence"/>
</dbReference>
<dbReference type="AlphaFoldDB" id="A0A6A4WHQ0"/>
<evidence type="ECO:0000313" key="1">
    <source>
        <dbReference type="EMBL" id="KAF0304759.1"/>
    </source>
</evidence>